<protein>
    <recommendedName>
        <fullName evidence="1">Reverse transcriptase zinc-binding domain-containing protein</fullName>
    </recommendedName>
</protein>
<keyword evidence="3" id="KW-1185">Reference proteome</keyword>
<reference evidence="2 3" key="1">
    <citation type="submission" date="2023-03" db="EMBL/GenBank/DDBJ databases">
        <title>WGS of Gossypium arboreum.</title>
        <authorList>
            <person name="Yu D."/>
        </authorList>
    </citation>
    <scope>NUCLEOTIDE SEQUENCE [LARGE SCALE GENOMIC DNA]</scope>
    <source>
        <tissue evidence="2">Leaf</tissue>
    </source>
</reference>
<dbReference type="InterPro" id="IPR026960">
    <property type="entry name" value="RVT-Znf"/>
</dbReference>
<name>A0ABR0NT78_GOSAR</name>
<dbReference type="Pfam" id="PF13966">
    <property type="entry name" value="zf-RVT"/>
    <property type="match status" value="1"/>
</dbReference>
<feature type="domain" description="Reverse transcriptase zinc-binding" evidence="1">
    <location>
        <begin position="14"/>
        <end position="83"/>
    </location>
</feature>
<evidence type="ECO:0000259" key="1">
    <source>
        <dbReference type="Pfam" id="PF13966"/>
    </source>
</evidence>
<dbReference type="EMBL" id="JARKNE010000009">
    <property type="protein sequence ID" value="KAK5804538.1"/>
    <property type="molecule type" value="Genomic_DNA"/>
</dbReference>
<dbReference type="Proteomes" id="UP001358586">
    <property type="component" value="Chromosome 9"/>
</dbReference>
<gene>
    <name evidence="2" type="ORF">PVK06_032189</name>
</gene>
<evidence type="ECO:0000313" key="2">
    <source>
        <dbReference type="EMBL" id="KAK5804538.1"/>
    </source>
</evidence>
<sequence length="139" mass="16428">MNRLIWHFNRDGVYTVHSGYQLALSLNADIESLFLEGPWLKLWGCRVLPMVKHFLWRCLCHFIPTKERLLEKGVSIAVECVLLRARTAWQLARFQSAPTVVKDFIIFLLKLPHDRLQQRGITSLWSLWFHRNLLCWKGV</sequence>
<evidence type="ECO:0000313" key="3">
    <source>
        <dbReference type="Proteomes" id="UP001358586"/>
    </source>
</evidence>
<proteinExistence type="predicted"/>
<organism evidence="2 3">
    <name type="scientific">Gossypium arboreum</name>
    <name type="common">Tree cotton</name>
    <name type="synonym">Gossypium nanking</name>
    <dbReference type="NCBI Taxonomy" id="29729"/>
    <lineage>
        <taxon>Eukaryota</taxon>
        <taxon>Viridiplantae</taxon>
        <taxon>Streptophyta</taxon>
        <taxon>Embryophyta</taxon>
        <taxon>Tracheophyta</taxon>
        <taxon>Spermatophyta</taxon>
        <taxon>Magnoliopsida</taxon>
        <taxon>eudicotyledons</taxon>
        <taxon>Gunneridae</taxon>
        <taxon>Pentapetalae</taxon>
        <taxon>rosids</taxon>
        <taxon>malvids</taxon>
        <taxon>Malvales</taxon>
        <taxon>Malvaceae</taxon>
        <taxon>Malvoideae</taxon>
        <taxon>Gossypium</taxon>
    </lineage>
</organism>
<accession>A0ABR0NT78</accession>
<comment type="caution">
    <text evidence="2">The sequence shown here is derived from an EMBL/GenBank/DDBJ whole genome shotgun (WGS) entry which is preliminary data.</text>
</comment>